<organism evidence="3 4">
    <name type="scientific">Streptomyces turgidiscabies</name>
    <dbReference type="NCBI Taxonomy" id="85558"/>
    <lineage>
        <taxon>Bacteria</taxon>
        <taxon>Bacillati</taxon>
        <taxon>Actinomycetota</taxon>
        <taxon>Actinomycetes</taxon>
        <taxon>Kitasatosporales</taxon>
        <taxon>Streptomycetaceae</taxon>
        <taxon>Streptomyces</taxon>
    </lineage>
</organism>
<evidence type="ECO:0000256" key="1">
    <source>
        <dbReference type="SAM" id="MobiDB-lite"/>
    </source>
</evidence>
<keyword evidence="4" id="KW-1185">Reference proteome</keyword>
<dbReference type="InterPro" id="IPR003346">
    <property type="entry name" value="Transposase_20"/>
</dbReference>
<dbReference type="PANTHER" id="PTHR33055">
    <property type="entry name" value="TRANSPOSASE FOR INSERTION SEQUENCE ELEMENT IS1111A"/>
    <property type="match status" value="1"/>
</dbReference>
<evidence type="ECO:0000259" key="2">
    <source>
        <dbReference type="Pfam" id="PF02371"/>
    </source>
</evidence>
<feature type="region of interest" description="Disordered" evidence="1">
    <location>
        <begin position="207"/>
        <end position="295"/>
    </location>
</feature>
<protein>
    <recommendedName>
        <fullName evidence="2">Transposase IS116/IS110/IS902 C-terminal domain-containing protein</fullName>
    </recommendedName>
</protein>
<dbReference type="Proteomes" id="UP001223072">
    <property type="component" value="Unassembled WGS sequence"/>
</dbReference>
<feature type="domain" description="Transposase IS116/IS110/IS902 C-terminal" evidence="2">
    <location>
        <begin position="112"/>
        <end position="195"/>
    </location>
</feature>
<dbReference type="PANTHER" id="PTHR33055:SF3">
    <property type="entry name" value="PUTATIVE TRANSPOSASE FOR IS117-RELATED"/>
    <property type="match status" value="1"/>
</dbReference>
<dbReference type="EMBL" id="JAUSZS010000008">
    <property type="protein sequence ID" value="MDQ0937253.1"/>
    <property type="molecule type" value="Genomic_DNA"/>
</dbReference>
<accession>A0ABU0RZ50</accession>
<proteinExistence type="predicted"/>
<dbReference type="Pfam" id="PF02371">
    <property type="entry name" value="Transposase_20"/>
    <property type="match status" value="1"/>
</dbReference>
<evidence type="ECO:0000313" key="4">
    <source>
        <dbReference type="Proteomes" id="UP001223072"/>
    </source>
</evidence>
<feature type="compositionally biased region" description="Polar residues" evidence="1">
    <location>
        <begin position="207"/>
        <end position="235"/>
    </location>
</feature>
<gene>
    <name evidence="3" type="ORF">QFZ49_007228</name>
</gene>
<comment type="caution">
    <text evidence="3">The sequence shown here is derived from an EMBL/GenBank/DDBJ whole genome shotgun (WGS) entry which is preliminary data.</text>
</comment>
<evidence type="ECO:0000313" key="3">
    <source>
        <dbReference type="EMBL" id="MDQ0937253.1"/>
    </source>
</evidence>
<dbReference type="InterPro" id="IPR047650">
    <property type="entry name" value="Transpos_IS110"/>
</dbReference>
<name>A0ABU0RZ50_9ACTN</name>
<feature type="compositionally biased region" description="Basic and acidic residues" evidence="1">
    <location>
        <begin position="242"/>
        <end position="261"/>
    </location>
</feature>
<reference evidence="3 4" key="1">
    <citation type="submission" date="2023-07" db="EMBL/GenBank/DDBJ databases">
        <title>Comparative genomics of wheat-associated soil bacteria to identify genetic determinants of phenazine resistance.</title>
        <authorList>
            <person name="Mouncey N."/>
        </authorList>
    </citation>
    <scope>NUCLEOTIDE SEQUENCE [LARGE SCALE GENOMIC DNA]</scope>
    <source>
        <strain evidence="3 4">W2I16</strain>
    </source>
</reference>
<sequence length="349" mass="37866">MNSMFPALERDLDLGDVGPLVLPAGYQTPAAIRRAGSRRLTAWLRNRKVCNAAALAEKVVEAADRQHTAVVGEKATAKMVHTLAKAVMALNEKTAETDKLIEGRFRDHELAEVIESLPGIGTILGAEFLTAVGGSLDAFPTANRLAAFAGVAPAPRDSGQVSGNDHRPTRYHRRLQRVFYIPRWSAFNATPTRENFTIASAPRANATSRLSSHSPAAASTSCGPRSVTDGATRSHPQPQPDARPRLPRRDDRPLRHLGADHRSRRPCHRGLSTGPAPKPTLPPRAVRQSHTQQRDNAVCAVDRPAGRFRRFLPAAAGTPSTIRSMVDPETLERITVPSAGRLRRLTGFS</sequence>